<evidence type="ECO:0000313" key="3">
    <source>
        <dbReference type="Proteomes" id="UP001183420"/>
    </source>
</evidence>
<gene>
    <name evidence="2" type="ORF">RNC47_10815</name>
</gene>
<comment type="caution">
    <text evidence="2">The sequence shown here is derived from an EMBL/GenBank/DDBJ whole genome shotgun (WGS) entry which is preliminary data.</text>
</comment>
<feature type="region of interest" description="Disordered" evidence="1">
    <location>
        <begin position="313"/>
        <end position="343"/>
    </location>
</feature>
<organism evidence="2 3">
    <name type="scientific">Streptomyces millisiae</name>
    <dbReference type="NCBI Taxonomy" id="3075542"/>
    <lineage>
        <taxon>Bacteria</taxon>
        <taxon>Bacillati</taxon>
        <taxon>Actinomycetota</taxon>
        <taxon>Actinomycetes</taxon>
        <taxon>Kitasatosporales</taxon>
        <taxon>Streptomycetaceae</taxon>
        <taxon>Streptomyces</taxon>
    </lineage>
</organism>
<dbReference type="EMBL" id="JAVREM010000009">
    <property type="protein sequence ID" value="MDT0318827.1"/>
    <property type="molecule type" value="Genomic_DNA"/>
</dbReference>
<sequence length="343" mass="38057">MTTTEPADVDFVLTPADSYARDDVPPVPVQLPDRSLYHAYCPKDAFALALMDIENRVREGGDLQQLRILLAEVLSALFDVDAAEQITARALDPAFRGYGLRYVVHDLLPAIVDHFAPQLEEQSEAIGLAPGANREERRAAKKTPRKKPARSRQEAGRPVRFGPTSRVRLAITVDGEPYTLLVPDDGRVLAGIAAAGDWPRLVPGLLDAGSAARWMRHPSDPAEPIGWRATWRVTTGLADTLYRMPWWAACRLCAVAHAQWRDWEAWTVTVGFDPGRRRTASARPSWRGYAPAAASLRTWSSWTSRCSPRLRLRSRPGRRLPGSATRGWSGTWPSGRVGARRDD</sequence>
<name>A0ABU2LMM0_9ACTN</name>
<dbReference type="Proteomes" id="UP001183420">
    <property type="component" value="Unassembled WGS sequence"/>
</dbReference>
<evidence type="ECO:0000256" key="1">
    <source>
        <dbReference type="SAM" id="MobiDB-lite"/>
    </source>
</evidence>
<keyword evidence="3" id="KW-1185">Reference proteome</keyword>
<feature type="compositionally biased region" description="Basic residues" evidence="1">
    <location>
        <begin position="139"/>
        <end position="150"/>
    </location>
</feature>
<evidence type="ECO:0000313" key="2">
    <source>
        <dbReference type="EMBL" id="MDT0318827.1"/>
    </source>
</evidence>
<protein>
    <submittedName>
        <fullName evidence="2">Uncharacterized protein</fullName>
    </submittedName>
</protein>
<proteinExistence type="predicted"/>
<feature type="region of interest" description="Disordered" evidence="1">
    <location>
        <begin position="128"/>
        <end position="159"/>
    </location>
</feature>
<accession>A0ABU2LMM0</accession>
<dbReference type="RefSeq" id="WP_311597748.1">
    <property type="nucleotide sequence ID" value="NZ_JAVREM010000009.1"/>
</dbReference>
<reference evidence="3" key="1">
    <citation type="submission" date="2023-07" db="EMBL/GenBank/DDBJ databases">
        <title>30 novel species of actinomycetes from the DSMZ collection.</title>
        <authorList>
            <person name="Nouioui I."/>
        </authorList>
    </citation>
    <scope>NUCLEOTIDE SEQUENCE [LARGE SCALE GENOMIC DNA]</scope>
    <source>
        <strain evidence="3">DSM 44918</strain>
    </source>
</reference>